<dbReference type="SUPFAM" id="SSF64153">
    <property type="entry name" value="YjeF N-terminal domain-like"/>
    <property type="match status" value="1"/>
</dbReference>
<evidence type="ECO:0000313" key="1">
    <source>
        <dbReference type="Ensembl" id="ENSUMAP00000008058"/>
    </source>
</evidence>
<reference evidence="1" key="1">
    <citation type="submission" date="2019-03" db="UniProtKB">
        <authorList>
            <consortium name="Ensembl"/>
        </authorList>
    </citation>
    <scope>IDENTIFICATION</scope>
</reference>
<dbReference type="InterPro" id="IPR032976">
    <property type="entry name" value="YJEFN_prot_NAXE-like"/>
</dbReference>
<accession>A0A452TJ26</accession>
<dbReference type="Gene3D" id="3.40.50.10260">
    <property type="entry name" value="YjeF N-terminal domain"/>
    <property type="match status" value="1"/>
</dbReference>
<dbReference type="PANTHER" id="PTHR13232">
    <property type="entry name" value="NAD(P)H-HYDRATE EPIMERASE"/>
    <property type="match status" value="1"/>
</dbReference>
<protein>
    <submittedName>
        <fullName evidence="1">Uncharacterized protein</fullName>
    </submittedName>
</protein>
<dbReference type="GO" id="GO:0005739">
    <property type="term" value="C:mitochondrion"/>
    <property type="evidence" value="ECO:0007669"/>
    <property type="project" value="TreeGrafter"/>
</dbReference>
<dbReference type="InterPro" id="IPR036652">
    <property type="entry name" value="YjeF_N_dom_sf"/>
</dbReference>
<dbReference type="GeneTree" id="ENSGT00390000007227"/>
<name>A0A452TJ26_URSMA</name>
<organism evidence="1">
    <name type="scientific">Ursus maritimus</name>
    <name type="common">Polar bear</name>
    <name type="synonym">Thalarctos maritimus</name>
    <dbReference type="NCBI Taxonomy" id="29073"/>
    <lineage>
        <taxon>Eukaryota</taxon>
        <taxon>Metazoa</taxon>
        <taxon>Chordata</taxon>
        <taxon>Craniata</taxon>
        <taxon>Vertebrata</taxon>
        <taxon>Euteleostomi</taxon>
        <taxon>Mammalia</taxon>
        <taxon>Eutheria</taxon>
        <taxon>Laurasiatheria</taxon>
        <taxon>Carnivora</taxon>
        <taxon>Caniformia</taxon>
        <taxon>Ursidae</taxon>
        <taxon>Ursus</taxon>
    </lineage>
</organism>
<dbReference type="AlphaFoldDB" id="A0A452TJ26"/>
<proteinExistence type="predicted"/>
<dbReference type="PANTHER" id="PTHR13232:SF12">
    <property type="entry name" value="YJEF N-TERMINAL DOMAIN-CONTAINING PROTEIN 3"/>
    <property type="match status" value="1"/>
</dbReference>
<sequence length="142" mass="15265">MFVSSKDPLGLLGSPPRLCPCRNCSLLLIVSQGDVEAGKVTEQAQCLPQAGSAAWYPGLGAQAQQEACKGPSADSFLCPPPQEYEPTIFYPTRSLDLLHRDLTTQCEKMDIPFLSYLPTEVQLINDAYGLVVDAVLGPGVQP</sequence>
<dbReference type="Ensembl" id="ENSUMAT00000009640.1">
    <property type="protein sequence ID" value="ENSUMAP00000008058.1"/>
    <property type="gene ID" value="ENSUMAG00000006179.1"/>
</dbReference>
<dbReference type="GO" id="GO:0052856">
    <property type="term" value="F:NAD(P)HX epimerase activity"/>
    <property type="evidence" value="ECO:0007669"/>
    <property type="project" value="TreeGrafter"/>
</dbReference>